<accession>A0A0F9E8I2</accession>
<comment type="caution">
    <text evidence="1">The sequence shown here is derived from an EMBL/GenBank/DDBJ whole genome shotgun (WGS) entry which is preliminary data.</text>
</comment>
<dbReference type="AlphaFoldDB" id="A0A0F9E8I2"/>
<protein>
    <submittedName>
        <fullName evidence="1">Uncharacterized protein</fullName>
    </submittedName>
</protein>
<name>A0A0F9E8I2_9ZZZZ</name>
<evidence type="ECO:0000313" key="1">
    <source>
        <dbReference type="EMBL" id="KKL70333.1"/>
    </source>
</evidence>
<dbReference type="EMBL" id="LAZR01025928">
    <property type="protein sequence ID" value="KKL70333.1"/>
    <property type="molecule type" value="Genomic_DNA"/>
</dbReference>
<reference evidence="1" key="1">
    <citation type="journal article" date="2015" name="Nature">
        <title>Complex archaea that bridge the gap between prokaryotes and eukaryotes.</title>
        <authorList>
            <person name="Spang A."/>
            <person name="Saw J.H."/>
            <person name="Jorgensen S.L."/>
            <person name="Zaremba-Niedzwiedzka K."/>
            <person name="Martijn J."/>
            <person name="Lind A.E."/>
            <person name="van Eijk R."/>
            <person name="Schleper C."/>
            <person name="Guy L."/>
            <person name="Ettema T.J."/>
        </authorList>
    </citation>
    <scope>NUCLEOTIDE SEQUENCE</scope>
</reference>
<organism evidence="1">
    <name type="scientific">marine sediment metagenome</name>
    <dbReference type="NCBI Taxonomy" id="412755"/>
    <lineage>
        <taxon>unclassified sequences</taxon>
        <taxon>metagenomes</taxon>
        <taxon>ecological metagenomes</taxon>
    </lineage>
</organism>
<proteinExistence type="predicted"/>
<gene>
    <name evidence="1" type="ORF">LCGC14_2105960</name>
</gene>
<sequence>MKIIKTAHFEILAKKKDWDPNPWAICNSKINKDEEPEKFERCIMHVKEKQEG</sequence>